<dbReference type="Pfam" id="PF00078">
    <property type="entry name" value="RVT_1"/>
    <property type="match status" value="1"/>
</dbReference>
<sequence length="724" mass="80766">MQRRRPGAHRTSVFWWSAELAQLRVACLAARRGYTRTRRRRPIRTEEEKQAYSVYRDAKLALRIGIAEAKKKAWQELLDTLERDPWGRPYQIVTNKLRSWAPPLTKNMEPELLSRVVTELFPERDALSSPHETTTEHSVTVSEVSPSELKTAIARMTTKKTAPGPDGMHGRVVALALDAGLDMRFRSLLTECLRNGLFPSTWKTGLLVLLKKGGKPPESPSAYRPIVLLDEAGKLFERIIAGRIYNHLETIGPNIHEAQFGFRKHRSTIDAIARLRSVCEEQVSRGRVVFAVSLDIANAFNSLPWDCIADGLRHHGLPAYIRKCVASYLNGRRVIFPKQNGIGSHLIKCGVPQGSVLGPLLWNIGYDRVLRAKLVPGVSTICYADDTLVVAIGENFKEARLRATAGVARVVSEIKKLGLVVALQKSEAICFYGHRKAPPQDADIIVGGVAIRVGTTLKYLGLILDPGWTFRPHFVALAPKLTATANMLSRIMPNLGGPSGGVASYTLMRSGQKHSGTAPWHLDAAAFSEVYWRRAEARDKGDNPTLEQLNAWRALEDQQLLVEWESELAGASAGKYTTEALRPLLQLWVKRRWGHLSYRLVQMLSGHGCFGSYLHKVVGCEESPTCHHCVGDNRDDALHTLRDCPAWEVERRPLLDALQGEDAILPNVVKAILSAGNDGSWKIFYNFCESVMKVKEEAGRTRELCPGTRPRRRKKPQARQILAT</sequence>
<name>A0A821N6X8_9NEOP</name>
<dbReference type="AlphaFoldDB" id="A0A821N6X8"/>
<dbReference type="CDD" id="cd01650">
    <property type="entry name" value="RT_nLTR_like"/>
    <property type="match status" value="1"/>
</dbReference>
<accession>A0A821N6X8</accession>
<gene>
    <name evidence="3" type="ORF">PMACD_LOCUS2254</name>
</gene>
<evidence type="ECO:0000313" key="3">
    <source>
        <dbReference type="EMBL" id="CAF4779293.1"/>
    </source>
</evidence>
<protein>
    <recommendedName>
        <fullName evidence="2">Reverse transcriptase domain-containing protein</fullName>
    </recommendedName>
</protein>
<dbReference type="EMBL" id="CAJOBZ010000004">
    <property type="protein sequence ID" value="CAF4779293.1"/>
    <property type="molecule type" value="Genomic_DNA"/>
</dbReference>
<reference evidence="3" key="1">
    <citation type="submission" date="2021-02" db="EMBL/GenBank/DDBJ databases">
        <authorList>
            <person name="Steward A R."/>
        </authorList>
    </citation>
    <scope>NUCLEOTIDE SEQUENCE</scope>
</reference>
<keyword evidence="4" id="KW-1185">Reference proteome</keyword>
<dbReference type="SUPFAM" id="SSF56672">
    <property type="entry name" value="DNA/RNA polymerases"/>
    <property type="match status" value="1"/>
</dbReference>
<dbReference type="GO" id="GO:0071897">
    <property type="term" value="P:DNA biosynthetic process"/>
    <property type="evidence" value="ECO:0007669"/>
    <property type="project" value="UniProtKB-ARBA"/>
</dbReference>
<feature type="domain" description="Reverse transcriptase" evidence="2">
    <location>
        <begin position="191"/>
        <end position="464"/>
    </location>
</feature>
<organism evidence="3 4">
    <name type="scientific">Pieris macdunnoughi</name>
    <dbReference type="NCBI Taxonomy" id="345717"/>
    <lineage>
        <taxon>Eukaryota</taxon>
        <taxon>Metazoa</taxon>
        <taxon>Ecdysozoa</taxon>
        <taxon>Arthropoda</taxon>
        <taxon>Hexapoda</taxon>
        <taxon>Insecta</taxon>
        <taxon>Pterygota</taxon>
        <taxon>Neoptera</taxon>
        <taxon>Endopterygota</taxon>
        <taxon>Lepidoptera</taxon>
        <taxon>Glossata</taxon>
        <taxon>Ditrysia</taxon>
        <taxon>Papilionoidea</taxon>
        <taxon>Pieridae</taxon>
        <taxon>Pierinae</taxon>
        <taxon>Pieris</taxon>
    </lineage>
</organism>
<dbReference type="PROSITE" id="PS50878">
    <property type="entry name" value="RT_POL"/>
    <property type="match status" value="1"/>
</dbReference>
<evidence type="ECO:0000259" key="2">
    <source>
        <dbReference type="PROSITE" id="PS50878"/>
    </source>
</evidence>
<dbReference type="InterPro" id="IPR000477">
    <property type="entry name" value="RT_dom"/>
</dbReference>
<comment type="caution">
    <text evidence="3">The sequence shown here is derived from an EMBL/GenBank/DDBJ whole genome shotgun (WGS) entry which is preliminary data.</text>
</comment>
<evidence type="ECO:0000256" key="1">
    <source>
        <dbReference type="SAM" id="MobiDB-lite"/>
    </source>
</evidence>
<evidence type="ECO:0000313" key="4">
    <source>
        <dbReference type="Proteomes" id="UP000663880"/>
    </source>
</evidence>
<proteinExistence type="predicted"/>
<dbReference type="PANTHER" id="PTHR19446">
    <property type="entry name" value="REVERSE TRANSCRIPTASES"/>
    <property type="match status" value="1"/>
</dbReference>
<dbReference type="Proteomes" id="UP000663880">
    <property type="component" value="Unassembled WGS sequence"/>
</dbReference>
<dbReference type="InterPro" id="IPR043502">
    <property type="entry name" value="DNA/RNA_pol_sf"/>
</dbReference>
<feature type="region of interest" description="Disordered" evidence="1">
    <location>
        <begin position="702"/>
        <end position="724"/>
    </location>
</feature>
<dbReference type="OrthoDB" id="415822at2759"/>